<feature type="region of interest" description="Disordered" evidence="1">
    <location>
        <begin position="1"/>
        <end position="21"/>
    </location>
</feature>
<dbReference type="EMBL" id="CP036347">
    <property type="protein sequence ID" value="QDU03153.1"/>
    <property type="molecule type" value="Genomic_DNA"/>
</dbReference>
<proteinExistence type="predicted"/>
<evidence type="ECO:0000313" key="3">
    <source>
        <dbReference type="Proteomes" id="UP000320722"/>
    </source>
</evidence>
<organism evidence="2 3">
    <name type="scientific">Gimesia chilikensis</name>
    <dbReference type="NCBI Taxonomy" id="2605989"/>
    <lineage>
        <taxon>Bacteria</taxon>
        <taxon>Pseudomonadati</taxon>
        <taxon>Planctomycetota</taxon>
        <taxon>Planctomycetia</taxon>
        <taxon>Planctomycetales</taxon>
        <taxon>Planctomycetaceae</taxon>
        <taxon>Gimesia</taxon>
    </lineage>
</organism>
<dbReference type="AlphaFoldDB" id="A0A517WD26"/>
<dbReference type="Proteomes" id="UP000320722">
    <property type="component" value="Chromosome"/>
</dbReference>
<evidence type="ECO:0000313" key="2">
    <source>
        <dbReference type="EMBL" id="QDU03153.1"/>
    </source>
</evidence>
<accession>A0A517WD26</accession>
<evidence type="ECO:0000256" key="1">
    <source>
        <dbReference type="SAM" id="MobiDB-lite"/>
    </source>
</evidence>
<reference evidence="2 3" key="1">
    <citation type="submission" date="2019-02" db="EMBL/GenBank/DDBJ databases">
        <title>Deep-cultivation of Planctomycetes and their phenomic and genomic characterization uncovers novel biology.</title>
        <authorList>
            <person name="Wiegand S."/>
            <person name="Jogler M."/>
            <person name="Boedeker C."/>
            <person name="Pinto D."/>
            <person name="Vollmers J."/>
            <person name="Rivas-Marin E."/>
            <person name="Kohn T."/>
            <person name="Peeters S.H."/>
            <person name="Heuer A."/>
            <person name="Rast P."/>
            <person name="Oberbeckmann S."/>
            <person name="Bunk B."/>
            <person name="Jeske O."/>
            <person name="Meyerdierks A."/>
            <person name="Storesund J.E."/>
            <person name="Kallscheuer N."/>
            <person name="Luecker S."/>
            <person name="Lage O.M."/>
            <person name="Pohl T."/>
            <person name="Merkel B.J."/>
            <person name="Hornburger P."/>
            <person name="Mueller R.-W."/>
            <person name="Bruemmer F."/>
            <person name="Labrenz M."/>
            <person name="Spormann A.M."/>
            <person name="Op den Camp H."/>
            <person name="Overmann J."/>
            <person name="Amann R."/>
            <person name="Jetten M.S.M."/>
            <person name="Mascher T."/>
            <person name="Medema M.H."/>
            <person name="Devos D.P."/>
            <person name="Kaster A.-K."/>
            <person name="Ovreas L."/>
            <person name="Rohde M."/>
            <person name="Galperin M.Y."/>
            <person name="Jogler C."/>
        </authorList>
    </citation>
    <scope>NUCLEOTIDE SEQUENCE [LARGE SCALE GENOMIC DNA]</scope>
    <source>
        <strain evidence="2 3">V6</strain>
    </source>
</reference>
<name>A0A517WD26_9PLAN</name>
<feature type="compositionally biased region" description="Basic and acidic residues" evidence="1">
    <location>
        <begin position="1"/>
        <end position="19"/>
    </location>
</feature>
<protein>
    <submittedName>
        <fullName evidence="2">Uncharacterized protein</fullName>
    </submittedName>
</protein>
<gene>
    <name evidence="2" type="ORF">V6x_28650</name>
</gene>
<dbReference type="RefSeq" id="WP_145040744.1">
    <property type="nucleotide sequence ID" value="NZ_CP036347.1"/>
</dbReference>
<sequence>MNDKRVRSKKDIYDPDPPPHEVPLFVTLETYSMAVVKDDETDPETVNGNDPIEVAFLQYDPNGKHKQLVSFSGDVISGSVKLSLNGQLTGTIDLDTVTESSLKTEMETIVGEGNISVSVWPGRWLLEFEDVQAEMIGVKYDGYPVYKNQTLIFDYKDARKTRKVFIPFPLMAGFDNENNVVLNAVAAGTFGQATRSEGHGWVAVSLECREYDSAGNPDL</sequence>